<protein>
    <submittedName>
        <fullName evidence="1">Endonuclease I</fullName>
    </submittedName>
</protein>
<dbReference type="AlphaFoldDB" id="W8VU42"/>
<evidence type="ECO:0000313" key="1">
    <source>
        <dbReference type="EMBL" id="BAO54253.1"/>
    </source>
</evidence>
<keyword evidence="1" id="KW-0255">Endonuclease</keyword>
<dbReference type="KEGG" id="nmf:NMS_0244"/>
<sequence length="249" mass="26450">MKKIILLGFVAMLTLVSCDKDDELRVFDNEGGQTALSFQTTSYNVSVPTEDLNLQIPVSVTTVSNQERTFTVAVDEATNASEFTAGNVVIPAGQYEGNLTINFDFSAITGADGETKTAVFSLVPPAGGSTYQDVVEVVYFREIVCNDPVLSVTTDFFASETGFFIENSAGVTVFNIPQGSFPNGRANYTIPVPTLPDGSYTITITDAYSDGQQDGTVTGSYSLDCSIINLVTAGGAFGASQTRAFEINP</sequence>
<dbReference type="PROSITE" id="PS51257">
    <property type="entry name" value="PROKAR_LIPOPROTEIN"/>
    <property type="match status" value="1"/>
</dbReference>
<accession>W8VU42</accession>
<dbReference type="OrthoDB" id="6278496at2"/>
<keyword evidence="1" id="KW-0540">Nuclease</keyword>
<dbReference type="RefSeq" id="WP_148311317.1">
    <property type="nucleotide sequence ID" value="NZ_AP014548.1"/>
</dbReference>
<reference evidence="1 2" key="1">
    <citation type="journal article" date="2014" name="Proc. Natl. Acad. Sci. U.S.A.">
        <title>Functional characterization of flavobacteria rhodopsins reveals a unique class of light-driven chloride pump in bacteria.</title>
        <authorList>
            <person name="Yoshizawa S."/>
            <person name="Kumagai Y."/>
            <person name="Kim H."/>
            <person name="Ogura Y."/>
            <person name="Hayashi T."/>
            <person name="Iwasaki W."/>
            <person name="DeLong E.F."/>
            <person name="Kogure K."/>
        </authorList>
    </citation>
    <scope>NUCLEOTIDE SEQUENCE [LARGE SCALE GENOMIC DNA]</scope>
    <source>
        <strain evidence="1 2">S1-08</strain>
    </source>
</reference>
<keyword evidence="1" id="KW-0378">Hydrolase</keyword>
<gene>
    <name evidence="1" type="ORF">NMS_0244</name>
</gene>
<keyword evidence="2" id="KW-1185">Reference proteome</keyword>
<dbReference type="GO" id="GO:0004519">
    <property type="term" value="F:endonuclease activity"/>
    <property type="evidence" value="ECO:0007669"/>
    <property type="project" value="UniProtKB-KW"/>
</dbReference>
<evidence type="ECO:0000313" key="2">
    <source>
        <dbReference type="Proteomes" id="UP000031760"/>
    </source>
</evidence>
<name>W8VU42_9FLAO</name>
<proteinExistence type="predicted"/>
<dbReference type="Proteomes" id="UP000031760">
    <property type="component" value="Chromosome"/>
</dbReference>
<dbReference type="EMBL" id="AP014548">
    <property type="protein sequence ID" value="BAO54253.1"/>
    <property type="molecule type" value="Genomic_DNA"/>
</dbReference>
<dbReference type="STRING" id="1454201.NMS_0244"/>
<organism evidence="1 2">
    <name type="scientific">Nonlabens marinus S1-08</name>
    <dbReference type="NCBI Taxonomy" id="1454201"/>
    <lineage>
        <taxon>Bacteria</taxon>
        <taxon>Pseudomonadati</taxon>
        <taxon>Bacteroidota</taxon>
        <taxon>Flavobacteriia</taxon>
        <taxon>Flavobacteriales</taxon>
        <taxon>Flavobacteriaceae</taxon>
        <taxon>Nonlabens</taxon>
    </lineage>
</organism>
<dbReference type="HOGENOM" id="CLU_1119271_0_0_10"/>